<evidence type="ECO:0000313" key="9">
    <source>
        <dbReference type="Proteomes" id="UP001501475"/>
    </source>
</evidence>
<evidence type="ECO:0000313" key="8">
    <source>
        <dbReference type="EMBL" id="GAA1774910.1"/>
    </source>
</evidence>
<feature type="transmembrane region" description="Helical" evidence="6">
    <location>
        <begin position="22"/>
        <end position="43"/>
    </location>
</feature>
<dbReference type="InterPro" id="IPR051401">
    <property type="entry name" value="GtrA_CellWall_Glycosyl"/>
</dbReference>
<keyword evidence="4 6" id="KW-1133">Transmembrane helix</keyword>
<sequence length="171" mass="18811">MSTTSSPLAWARGTIDTLWREVVKFGIIGALAFVIDVGLMNVLRHTVLEDKPTTAKVVSASVATVFSWLGNRQWTFRHRRNRSAPHEFTLFVVTNVAALVIGAGAIAFSHYGLGLTTLIADNIANVFGIGLGTLFRFWAYRRFVFAKELEDASDKNNPNNAVSARSNSNRP</sequence>
<feature type="transmembrane region" description="Helical" evidence="6">
    <location>
        <begin position="88"/>
        <end position="111"/>
    </location>
</feature>
<organism evidence="8 9">
    <name type="scientific">Nostocoides vanveenii</name>
    <dbReference type="NCBI Taxonomy" id="330835"/>
    <lineage>
        <taxon>Bacteria</taxon>
        <taxon>Bacillati</taxon>
        <taxon>Actinomycetota</taxon>
        <taxon>Actinomycetes</taxon>
        <taxon>Micrococcales</taxon>
        <taxon>Intrasporangiaceae</taxon>
        <taxon>Nostocoides</taxon>
    </lineage>
</organism>
<dbReference type="PANTHER" id="PTHR38459">
    <property type="entry name" value="PROPHAGE BACTOPRENOL-LINKED GLUCOSE TRANSLOCASE HOMOLOG"/>
    <property type="match status" value="1"/>
</dbReference>
<feature type="domain" description="GtrA/DPMS transmembrane" evidence="7">
    <location>
        <begin position="24"/>
        <end position="145"/>
    </location>
</feature>
<dbReference type="RefSeq" id="WP_344068695.1">
    <property type="nucleotide sequence ID" value="NZ_BAAAPN010000103.1"/>
</dbReference>
<evidence type="ECO:0000256" key="2">
    <source>
        <dbReference type="ARBA" id="ARBA00009399"/>
    </source>
</evidence>
<protein>
    <submittedName>
        <fullName evidence="8">GtrA family protein</fullName>
    </submittedName>
</protein>
<comment type="subcellular location">
    <subcellularLocation>
        <location evidence="1">Membrane</location>
        <topology evidence="1">Multi-pass membrane protein</topology>
    </subcellularLocation>
</comment>
<gene>
    <name evidence="8" type="ORF">GCM10009810_34760</name>
</gene>
<accession>A0ABN2L4P9</accession>
<evidence type="ECO:0000256" key="4">
    <source>
        <dbReference type="ARBA" id="ARBA00022989"/>
    </source>
</evidence>
<dbReference type="InterPro" id="IPR007267">
    <property type="entry name" value="GtrA_DPMS_TM"/>
</dbReference>
<keyword evidence="9" id="KW-1185">Reference proteome</keyword>
<name>A0ABN2L4P9_9MICO</name>
<evidence type="ECO:0000256" key="6">
    <source>
        <dbReference type="SAM" id="Phobius"/>
    </source>
</evidence>
<proteinExistence type="inferred from homology"/>
<dbReference type="EMBL" id="BAAAPN010000103">
    <property type="protein sequence ID" value="GAA1774910.1"/>
    <property type="molecule type" value="Genomic_DNA"/>
</dbReference>
<evidence type="ECO:0000256" key="5">
    <source>
        <dbReference type="ARBA" id="ARBA00023136"/>
    </source>
</evidence>
<reference evidence="8 9" key="1">
    <citation type="journal article" date="2019" name="Int. J. Syst. Evol. Microbiol.">
        <title>The Global Catalogue of Microorganisms (GCM) 10K type strain sequencing project: providing services to taxonomists for standard genome sequencing and annotation.</title>
        <authorList>
            <consortium name="The Broad Institute Genomics Platform"/>
            <consortium name="The Broad Institute Genome Sequencing Center for Infectious Disease"/>
            <person name="Wu L."/>
            <person name="Ma J."/>
        </authorList>
    </citation>
    <scope>NUCLEOTIDE SEQUENCE [LARGE SCALE GENOMIC DNA]</scope>
    <source>
        <strain evidence="8 9">JCM 15591</strain>
    </source>
</reference>
<evidence type="ECO:0000259" key="7">
    <source>
        <dbReference type="Pfam" id="PF04138"/>
    </source>
</evidence>
<evidence type="ECO:0000256" key="3">
    <source>
        <dbReference type="ARBA" id="ARBA00022692"/>
    </source>
</evidence>
<comment type="caution">
    <text evidence="8">The sequence shown here is derived from an EMBL/GenBank/DDBJ whole genome shotgun (WGS) entry which is preliminary data.</text>
</comment>
<comment type="similarity">
    <text evidence="2">Belongs to the GtrA family.</text>
</comment>
<evidence type="ECO:0000256" key="1">
    <source>
        <dbReference type="ARBA" id="ARBA00004141"/>
    </source>
</evidence>
<dbReference type="Pfam" id="PF04138">
    <property type="entry name" value="GtrA_DPMS_TM"/>
    <property type="match status" value="1"/>
</dbReference>
<keyword evidence="3 6" id="KW-0812">Transmembrane</keyword>
<keyword evidence="5 6" id="KW-0472">Membrane</keyword>
<dbReference type="PANTHER" id="PTHR38459:SF1">
    <property type="entry name" value="PROPHAGE BACTOPRENOL-LINKED GLUCOSE TRANSLOCASE HOMOLOG"/>
    <property type="match status" value="1"/>
</dbReference>
<dbReference type="Proteomes" id="UP001501475">
    <property type="component" value="Unassembled WGS sequence"/>
</dbReference>
<feature type="transmembrane region" description="Helical" evidence="6">
    <location>
        <begin position="123"/>
        <end position="139"/>
    </location>
</feature>